<sequence length="1632" mass="179838">MSKSKAKPFLKAKTPRTYATGGGNATALGVNFQQSLGAILGAWMLTETTVDQRLRLGGAKIVELRLETEAPLDDVLAKTSEGGFISMQAKNNLSLSKVITSEFGKTVEQIVRQWRLCRDGNGDKGWNRPVDTMRDRFVIAVGPDSPATTRQHLMRGLEARRQIGPPILTKAQATALGNFDTCVKLAWGTVTTETITDVVIREIGLLTFVYTIDPAGHDRAAIIAALGSAVANVSDAASVLNLLERVSGDLMGTRGGIDLPHLRQDLIGRGAPLSPRPSYRDDIAALRAHSTQVESTLRAYEVVEAETGSPVGIERNCQAAINAAALTGNLLLIGEPGAGKSAVINALGRALKAKGHDVIELAVDRFSIESLEGLSAALRLRHSLVEVLEAWDGPTSGFLIIDALDASRGGPAEAAFKRLIETVIEQAGRWTVVASIRTFDLSLGRNFQVLFKGTPPDITLRGGAFPAVRHIKVPPWSDTEFGELLALSPRLGAVLSGSPEKLRELAMVPFNTRLLAELVAGGAVSGDFNKVDSQIALLNLYWEHRVVRHGMAAEVCLRAIVTEMVARRILQATRLQVAEKFPQMLDTLTGEGVLALTNQDRSVQFRHHLFFDYAASRVFLDIEQIVSGEAVFPKTDGLGLVLAPAMSFLLRGLWAEDTQHDQFWSAVSRLLGAHDCDPLIRAVAARMAAELPVLATDIIPFGRMIALGDANALAALAHIVGAVAVRLEDEPTAALPPWVRLALELSSNPEPVAALLRMLCFLLATRTKDDCLRRDLGAAARALLQYGFTHDDSRYIATPAIDFVADTMSTDCQASAALLVQIFSDARFEKFGSQEVPALARKIAQVALADPAFAARVYREVYTLEIKDTQKTSMGTGRILNLTSNTKQDFESARWSLGEFFPKFLAQTPDQAVRAFIGAMEGYVLRRPYVSDFPVMQRVDGLEGVVLLQPDQSYIWAHDARPQFAQDGETLLLKFVIFLESGPEPLVLEAARYVIQEARLGVIWSRLFMAAANRGGALAKLAVPYAKRVEFLLATDTRKDAIDLIAAYYDQFTNEERQKIETVAINASFEDFVCSEESRQRFLQRLFGTIGRDRLATDDARAVVETGSSGDEANRRIFELTVSTMTPSENYWMDEQTRSDPTTTRMTEIINEVKKELHLETNDRDESDDLGRAMAVLVSLKAEIDVTTATDEALMDRAEGTFLQGVHKLVNSSLISRETPDQTIETILDWIEFGCTTSQPRVDNDTETNFEKFASWGSPSARIEAAELALDLTLKRADVYPRLQRIIDQMLVDPHPAVRMNAAVRLIRIWDVDRPGFWAKAANLIATEDNRAVVDNFIVQILSAVVWHGGERQVADLVLPLLDSLEGNDDRNKAIRPHLIQMNLQFWMRFGFADAKARVDAWVANPIDCANEVCEMIRWLRNACTAGLRGTEDCELVKQRSQAISLFTEVVEKAGQELAAYGDFNSLNDAQIARAQSAIQIIDTACQQLYFSSGAFVNQNVQDNQPAMTAENMRTFLAEITSVLRTIGEHSGPHTVHYMIQLLEYLIEANPKGVFDLIASTILRGNRDRGYQFEFLGADLVVKLVGRYLADHKEIFDDPQRRLALIDILETFVAAGWPAVRRLIYRLPELLK</sequence>
<dbReference type="InterPro" id="IPR027417">
    <property type="entry name" value="P-loop_NTPase"/>
</dbReference>
<dbReference type="EMBL" id="BANC01000021">
    <property type="protein sequence ID" value="GAN79508.1"/>
    <property type="molecule type" value="Genomic_DNA"/>
</dbReference>
<protein>
    <recommendedName>
        <fullName evidence="1">AAA+ ATPase domain-containing protein</fullName>
    </recommendedName>
</protein>
<dbReference type="RefSeq" id="WP_048877952.1">
    <property type="nucleotide sequence ID" value="NZ_BANC01000021.1"/>
</dbReference>
<dbReference type="CDD" id="cd00009">
    <property type="entry name" value="AAA"/>
    <property type="match status" value="1"/>
</dbReference>
<dbReference type="Proteomes" id="UP000032668">
    <property type="component" value="Unassembled WGS sequence"/>
</dbReference>
<keyword evidence="3" id="KW-1185">Reference proteome</keyword>
<gene>
    <name evidence="2" type="ORF">Aam_021_096</name>
</gene>
<name>A0A0D6PE74_9PROT</name>
<comment type="caution">
    <text evidence="2">The sequence shown here is derived from an EMBL/GenBank/DDBJ whole genome shotgun (WGS) entry which is preliminary data.</text>
</comment>
<evidence type="ECO:0000259" key="1">
    <source>
        <dbReference type="SMART" id="SM00382"/>
    </source>
</evidence>
<evidence type="ECO:0000313" key="3">
    <source>
        <dbReference type="Proteomes" id="UP000032668"/>
    </source>
</evidence>
<evidence type="ECO:0000313" key="2">
    <source>
        <dbReference type="EMBL" id="GAN79508.1"/>
    </source>
</evidence>
<dbReference type="STRING" id="1120923.SAMN02746095_00595"/>
<accession>A0A0D6PE74</accession>
<feature type="domain" description="AAA+ ATPase" evidence="1">
    <location>
        <begin position="326"/>
        <end position="475"/>
    </location>
</feature>
<proteinExistence type="predicted"/>
<dbReference type="Gene3D" id="3.40.50.300">
    <property type="entry name" value="P-loop containing nucleotide triphosphate hydrolases"/>
    <property type="match status" value="1"/>
</dbReference>
<dbReference type="SUPFAM" id="SSF52540">
    <property type="entry name" value="P-loop containing nucleoside triphosphate hydrolases"/>
    <property type="match status" value="1"/>
</dbReference>
<reference evidence="2 3" key="1">
    <citation type="submission" date="2012-11" db="EMBL/GenBank/DDBJ databases">
        <title>Whole genome sequence of Acidocella aminolytica 101 = DSM 11237.</title>
        <authorList>
            <person name="Azuma Y."/>
            <person name="Higashiura N."/>
            <person name="Hirakawa H."/>
            <person name="Matsushita K."/>
        </authorList>
    </citation>
    <scope>NUCLEOTIDE SEQUENCE [LARGE SCALE GENOMIC DNA]</scope>
    <source>
        <strain evidence="3">101 / DSM 11237</strain>
    </source>
</reference>
<organism evidence="2 3">
    <name type="scientific">Acidocella aminolytica 101 = DSM 11237</name>
    <dbReference type="NCBI Taxonomy" id="1120923"/>
    <lineage>
        <taxon>Bacteria</taxon>
        <taxon>Pseudomonadati</taxon>
        <taxon>Pseudomonadota</taxon>
        <taxon>Alphaproteobacteria</taxon>
        <taxon>Acetobacterales</taxon>
        <taxon>Acidocellaceae</taxon>
        <taxon>Acidocella</taxon>
    </lineage>
</organism>
<dbReference type="SMART" id="SM00382">
    <property type="entry name" value="AAA"/>
    <property type="match status" value="1"/>
</dbReference>
<dbReference type="InterPro" id="IPR003593">
    <property type="entry name" value="AAA+_ATPase"/>
</dbReference>
<dbReference type="OrthoDB" id="5526504at2"/>